<feature type="compositionally biased region" description="Low complexity" evidence="1">
    <location>
        <begin position="1"/>
        <end position="15"/>
    </location>
</feature>
<dbReference type="Proteomes" id="UP000010931">
    <property type="component" value="Unassembled WGS sequence"/>
</dbReference>
<dbReference type="AlphaFoldDB" id="L7F3N2"/>
<dbReference type="EMBL" id="AEJB01000361">
    <property type="protein sequence ID" value="ELP66198.1"/>
    <property type="molecule type" value="Genomic_DNA"/>
</dbReference>
<gene>
    <name evidence="2" type="ORF">STRTUCAR8_01501</name>
</gene>
<name>L7F3N2_STRT8</name>
<organism evidence="2 3">
    <name type="scientific">Streptomyces turgidiscabies (strain Car8)</name>
    <dbReference type="NCBI Taxonomy" id="698760"/>
    <lineage>
        <taxon>Bacteria</taxon>
        <taxon>Bacillati</taxon>
        <taxon>Actinomycetota</taxon>
        <taxon>Actinomycetes</taxon>
        <taxon>Kitasatosporales</taxon>
        <taxon>Streptomycetaceae</taxon>
        <taxon>Streptomyces</taxon>
    </lineage>
</organism>
<evidence type="ECO:0000313" key="3">
    <source>
        <dbReference type="Proteomes" id="UP000010931"/>
    </source>
</evidence>
<protein>
    <submittedName>
        <fullName evidence="2">Uncharacterized protein</fullName>
    </submittedName>
</protein>
<feature type="compositionally biased region" description="Basic and acidic residues" evidence="1">
    <location>
        <begin position="22"/>
        <end position="45"/>
    </location>
</feature>
<comment type="caution">
    <text evidence="2">The sequence shown here is derived from an EMBL/GenBank/DDBJ whole genome shotgun (WGS) entry which is preliminary data.</text>
</comment>
<feature type="region of interest" description="Disordered" evidence="1">
    <location>
        <begin position="1"/>
        <end position="52"/>
    </location>
</feature>
<proteinExistence type="predicted"/>
<evidence type="ECO:0000313" key="2">
    <source>
        <dbReference type="EMBL" id="ELP66198.1"/>
    </source>
</evidence>
<reference evidence="2 3" key="1">
    <citation type="journal article" date="2011" name="Plasmid">
        <title>Streptomyces turgidiscabies Car8 contains a modular pathogenicity island that shares virulence genes with other actinobacterial plant pathogens.</title>
        <authorList>
            <person name="Huguet-Tapia J.C."/>
            <person name="Badger J.H."/>
            <person name="Loria R."/>
            <person name="Pettis G.S."/>
        </authorList>
    </citation>
    <scope>NUCLEOTIDE SEQUENCE [LARGE SCALE GENOMIC DNA]</scope>
    <source>
        <strain evidence="2 3">Car8</strain>
    </source>
</reference>
<sequence length="52" mass="5895">MRLKPKLPTGKPTKPAAVNRCTHQEAGAERWLEPPHMKERTDDPPPPRSVQL</sequence>
<accession>L7F3N2</accession>
<evidence type="ECO:0000256" key="1">
    <source>
        <dbReference type="SAM" id="MobiDB-lite"/>
    </source>
</evidence>
<keyword evidence="3" id="KW-1185">Reference proteome</keyword>